<evidence type="ECO:0000256" key="9">
    <source>
        <dbReference type="ARBA" id="ARBA00023065"/>
    </source>
</evidence>
<feature type="region of interest" description="Disordered" evidence="13">
    <location>
        <begin position="1348"/>
        <end position="1377"/>
    </location>
</feature>
<feature type="transmembrane region" description="Helical" evidence="14">
    <location>
        <begin position="2853"/>
        <end position="2870"/>
    </location>
</feature>
<feature type="region of interest" description="Disordered" evidence="13">
    <location>
        <begin position="1214"/>
        <end position="1241"/>
    </location>
</feature>
<dbReference type="InterPro" id="IPR005821">
    <property type="entry name" value="Ion_trans_dom"/>
</dbReference>
<keyword evidence="7" id="KW-0851">Voltage-gated channel</keyword>
<comment type="caution">
    <text evidence="16">The sequence shown here is derived from an EMBL/GenBank/DDBJ whole genome shotgun (WGS) entry which is preliminary data.</text>
</comment>
<feature type="compositionally biased region" description="Polar residues" evidence="13">
    <location>
        <begin position="2009"/>
        <end position="2026"/>
    </location>
</feature>
<feature type="transmembrane region" description="Helical" evidence="14">
    <location>
        <begin position="2891"/>
        <end position="2916"/>
    </location>
</feature>
<keyword evidence="6" id="KW-0106">Calcium</keyword>
<feature type="transmembrane region" description="Helical" evidence="14">
    <location>
        <begin position="2604"/>
        <end position="2622"/>
    </location>
</feature>
<evidence type="ECO:0000256" key="8">
    <source>
        <dbReference type="ARBA" id="ARBA00022989"/>
    </source>
</evidence>
<evidence type="ECO:0000256" key="3">
    <source>
        <dbReference type="ARBA" id="ARBA00022568"/>
    </source>
</evidence>
<feature type="compositionally biased region" description="Acidic residues" evidence="13">
    <location>
        <begin position="2268"/>
        <end position="2283"/>
    </location>
</feature>
<comment type="subcellular location">
    <subcellularLocation>
        <location evidence="1">Membrane</location>
        <topology evidence="1">Multi-pass membrane protein</topology>
    </subcellularLocation>
</comment>
<accession>A0ABQ7H4D1</accession>
<dbReference type="InterPro" id="IPR027359">
    <property type="entry name" value="Volt_channel_dom_sf"/>
</dbReference>
<evidence type="ECO:0000256" key="14">
    <source>
        <dbReference type="SAM" id="Phobius"/>
    </source>
</evidence>
<feature type="compositionally biased region" description="Low complexity" evidence="13">
    <location>
        <begin position="226"/>
        <end position="239"/>
    </location>
</feature>
<feature type="transmembrane region" description="Helical" evidence="14">
    <location>
        <begin position="987"/>
        <end position="1012"/>
    </location>
</feature>
<evidence type="ECO:0000313" key="16">
    <source>
        <dbReference type="EMBL" id="KAF5841708.1"/>
    </source>
</evidence>
<feature type="compositionally biased region" description="Basic and acidic residues" evidence="13">
    <location>
        <begin position="398"/>
        <end position="409"/>
    </location>
</feature>
<feature type="compositionally biased region" description="Polar residues" evidence="13">
    <location>
        <begin position="1724"/>
        <end position="1740"/>
    </location>
</feature>
<feature type="compositionally biased region" description="Low complexity" evidence="13">
    <location>
        <begin position="3001"/>
        <end position="3015"/>
    </location>
</feature>
<feature type="compositionally biased region" description="Low complexity" evidence="13">
    <location>
        <begin position="1367"/>
        <end position="1377"/>
    </location>
</feature>
<feature type="compositionally biased region" description="Acidic residues" evidence="13">
    <location>
        <begin position="2194"/>
        <end position="2204"/>
    </location>
</feature>
<feature type="transmembrane region" description="Helical" evidence="14">
    <location>
        <begin position="2724"/>
        <end position="2748"/>
    </location>
</feature>
<feature type="compositionally biased region" description="Polar residues" evidence="13">
    <location>
        <begin position="2206"/>
        <end position="2216"/>
    </location>
</feature>
<evidence type="ECO:0000256" key="1">
    <source>
        <dbReference type="ARBA" id="ARBA00004141"/>
    </source>
</evidence>
<feature type="transmembrane region" description="Helical" evidence="14">
    <location>
        <begin position="815"/>
        <end position="835"/>
    </location>
</feature>
<keyword evidence="5 14" id="KW-0812">Transmembrane</keyword>
<feature type="domain" description="Ion transport" evidence="15">
    <location>
        <begin position="716"/>
        <end position="1018"/>
    </location>
</feature>
<feature type="compositionally biased region" description="Pro residues" evidence="13">
    <location>
        <begin position="1980"/>
        <end position="1998"/>
    </location>
</feature>
<feature type="compositionally biased region" description="Low complexity" evidence="13">
    <location>
        <begin position="1289"/>
        <end position="1317"/>
    </location>
</feature>
<keyword evidence="9" id="KW-0406">Ion transport</keyword>
<feature type="region of interest" description="Disordered" evidence="13">
    <location>
        <begin position="2177"/>
        <end position="2222"/>
    </location>
</feature>
<keyword evidence="3" id="KW-0109">Calcium transport</keyword>
<feature type="transmembrane region" description="Helical" evidence="14">
    <location>
        <begin position="2634"/>
        <end position="2660"/>
    </location>
</feature>
<evidence type="ECO:0000256" key="13">
    <source>
        <dbReference type="SAM" id="MobiDB-lite"/>
    </source>
</evidence>
<dbReference type="Pfam" id="PF00520">
    <property type="entry name" value="Ion_trans"/>
    <property type="match status" value="4"/>
</dbReference>
<feature type="domain" description="Ion transport" evidence="15">
    <location>
        <begin position="69"/>
        <end position="162"/>
    </location>
</feature>
<feature type="transmembrane region" description="Helical" evidence="14">
    <location>
        <begin position="73"/>
        <end position="95"/>
    </location>
</feature>
<keyword evidence="2" id="KW-0813">Transport</keyword>
<keyword evidence="10 14" id="KW-0472">Membrane</keyword>
<feature type="compositionally biased region" description="Polar residues" evidence="13">
    <location>
        <begin position="410"/>
        <end position="419"/>
    </location>
</feature>
<dbReference type="Proteomes" id="UP000815325">
    <property type="component" value="Unassembled WGS sequence"/>
</dbReference>
<feature type="region of interest" description="Disordered" evidence="13">
    <location>
        <begin position="1"/>
        <end position="21"/>
    </location>
</feature>
<feature type="compositionally biased region" description="Gly residues" evidence="13">
    <location>
        <begin position="506"/>
        <end position="516"/>
    </location>
</feature>
<feature type="compositionally biased region" description="Low complexity" evidence="13">
    <location>
        <begin position="3196"/>
        <end position="3211"/>
    </location>
</feature>
<dbReference type="PANTHER" id="PTHR45628:SF7">
    <property type="entry name" value="VOLTAGE-DEPENDENT CALCIUM CHANNEL TYPE A SUBUNIT ALPHA-1"/>
    <property type="match status" value="1"/>
</dbReference>
<reference evidence="16" key="1">
    <citation type="submission" date="2017-08" db="EMBL/GenBank/DDBJ databases">
        <authorList>
            <person name="Polle J.E."/>
            <person name="Barry K."/>
            <person name="Cushman J."/>
            <person name="Schmutz J."/>
            <person name="Tran D."/>
            <person name="Hathwaick L.T."/>
            <person name="Yim W.C."/>
            <person name="Jenkins J."/>
            <person name="Mckie-Krisberg Z.M."/>
            <person name="Prochnik S."/>
            <person name="Lindquist E."/>
            <person name="Dockter R.B."/>
            <person name="Adam C."/>
            <person name="Molina H."/>
            <person name="Bunkerborg J."/>
            <person name="Jin E."/>
            <person name="Buchheim M."/>
            <person name="Magnuson J."/>
        </authorList>
    </citation>
    <scope>NUCLEOTIDE SEQUENCE</scope>
    <source>
        <strain evidence="16">CCAP 19/18</strain>
    </source>
</reference>
<keyword evidence="17" id="KW-1185">Reference proteome</keyword>
<dbReference type="SUPFAM" id="SSF81324">
    <property type="entry name" value="Voltage-gated potassium channels"/>
    <property type="match status" value="4"/>
</dbReference>
<feature type="transmembrane region" description="Helical" evidence="14">
    <location>
        <begin position="841"/>
        <end position="859"/>
    </location>
</feature>
<evidence type="ECO:0000256" key="12">
    <source>
        <dbReference type="ARBA" id="ARBA00023303"/>
    </source>
</evidence>
<feature type="compositionally biased region" description="Low complexity" evidence="13">
    <location>
        <begin position="614"/>
        <end position="631"/>
    </location>
</feature>
<feature type="transmembrane region" description="Helical" evidence="14">
    <location>
        <begin position="2469"/>
        <end position="2490"/>
    </location>
</feature>
<feature type="region of interest" description="Disordered" evidence="13">
    <location>
        <begin position="1476"/>
        <end position="1514"/>
    </location>
</feature>
<feature type="transmembrane region" description="Helical" evidence="14">
    <location>
        <begin position="2526"/>
        <end position="2545"/>
    </location>
</feature>
<evidence type="ECO:0000256" key="5">
    <source>
        <dbReference type="ARBA" id="ARBA00022692"/>
    </source>
</evidence>
<dbReference type="InterPro" id="IPR050599">
    <property type="entry name" value="VDCC_alpha-1_subunit"/>
</dbReference>
<protein>
    <submittedName>
        <fullName evidence="16">Ion transport protein-domain-containing protein</fullName>
    </submittedName>
</protein>
<feature type="region of interest" description="Disordered" evidence="13">
    <location>
        <begin position="2996"/>
        <end position="3015"/>
    </location>
</feature>
<feature type="region of interest" description="Disordered" evidence="13">
    <location>
        <begin position="1271"/>
        <end position="1318"/>
    </location>
</feature>
<feature type="region of interest" description="Disordered" evidence="13">
    <location>
        <begin position="1097"/>
        <end position="1146"/>
    </location>
</feature>
<feature type="transmembrane region" description="Helical" evidence="14">
    <location>
        <begin position="116"/>
        <end position="149"/>
    </location>
</feature>
<feature type="compositionally biased region" description="Pro residues" evidence="13">
    <location>
        <begin position="1706"/>
        <end position="1715"/>
    </location>
</feature>
<keyword evidence="8 14" id="KW-1133">Transmembrane helix</keyword>
<feature type="compositionally biased region" description="Basic and acidic residues" evidence="13">
    <location>
        <begin position="1768"/>
        <end position="1787"/>
    </location>
</feature>
<dbReference type="Gene3D" id="1.20.120.350">
    <property type="entry name" value="Voltage-gated potassium channels. Chain C"/>
    <property type="match status" value="4"/>
</dbReference>
<evidence type="ECO:0000256" key="11">
    <source>
        <dbReference type="ARBA" id="ARBA00023180"/>
    </source>
</evidence>
<feature type="compositionally biased region" description="Pro residues" evidence="13">
    <location>
        <begin position="1887"/>
        <end position="1908"/>
    </location>
</feature>
<sequence length="3250" mass="347173">MSQSFVLSQNKSFNDFGSKKSSERAGVGRVIKDFFLDLWDYLKDWKSLPDFDDFAPPLCDNALWILPKHSWNILDFVIVVTGYISLGGMANVTGLRGIRALRPLRTITRIKEMKSLVGSIIACLPMLLDVVILMAFYFVIFGIMTVQLFGGVLRNRSRAEAEAALCRWRHSVLSLAGGGSWTSTHNARVQAARAEEQAKNKAALGTQVPKVLQVSKVGSGSGSGSGSSKFGSSGFSGSGKLIGKDQAPVWRRRSETSAYGVSRSRPGEVDLGSSSEHGDPHHKMGSFSVRSSPTRRIAPKVPSLEAAERLSNSSQLRRIPEALGVGARNSFTNEKDPPQKPRGSRARRMSVEMRGELPWARQSQDPPPPLMGGSANYTGKSHGRPRRGSVQLPGELPWDIRRLDPHFNDSEVSVGTQQKPGGGTRRQRRGSALLPGELPWDLRGQQSLGGLDPHPPPAKPRGPGSRARRLSVEMRGELPWNRRNSLDMQPALPGPHRVHRSSEQGAVGGAAGGHGLSGEPLAARSSMETPTAPALGGALHDVTAAAGAETSNTGEGGADGSRAGAGVSPAAGSEALTAAAGGKGGDAARTSGPDLLPLTPTQGAEAAGAKHDQANATGNPAAAAAKEPVAGDSDGGETPWAAAAGLDLPGFPDLTDSSEEEMAEDAMDFGSFGPSNLSGKSFAKYTSKDIEATLNSGRSSAWLKVRAMCARISTSQVFELFNACVIMLNAIVLGLDWYLMPETLEVAMFNLNLVFTIYFVVEFLIRITGQGPDLYFSSGMNWFDFLITVASFAEMIVSLSGAGSEFNGGLTAIRLLRLFRLARYWTGLNIVLRILGSAFKATAYLLALVLLFMFVMGLLGMQLFGFLNVFCNHIDGGTQTCPPGVECPDYRDCYVPCEEQLQGQWFEVEGSPYGNMAFCEVFPRDFVPSNLDNEAGWPVYLAQVGKPQRPPFHFDDMYHSFLTVFIIMTMDDWTDIMFPLQKATTPWVAIFFVITIFIGTFVLLQLFLAILLSGLHSLNVAEMAKENPHDIGRLLDSTVFSFAKKMSGHMSRSFNNHSMSLKSRLSESKLGKKVSNSIIGRSLSQSMKGMKALTTGMRKDSFGSDDDEVDQGDNDSTSSKGSMKGGSSFKAGSIVDKQRKGDASYSRMRAARLADSNRVHPAPFPPLPQAWDADGKVSSKLHRQSLEHEEERRLDLDRMEWATAEEMVSNLQSQAFQQPQTPLPGQAPPTTQEADQLQRQLSGECSVRQECRECKVREESVMARYMQGAPHAVSVEQDKPHPSPKRLISSSASSVPRASAAHPTASPASPADSAADPQHTAAFIPAARPSSSRGSARGARAAPGLHHHLLSTPRPAAGATDVPAPRPSSSRGSATGPHADTCLPHHMLSTLRPLAGAVSAGAASDAAGLVGAVSAAEVGAGVNRPAAEMGVGVNHPVAAVPAAEVGPQHSSRRASSSASSRDLHDAVVTRAGLELSMPHGLMPGGASAPHSSKQGDGSADGAAFQPGTSPLGRLQQGLHAHLPWPSITRPSSQAARPASVAAQPYTVANASSAASSAANPAQAAAGGSSLGETMPATSSPHDLAVERSIKRDSSSDGGVQGQELLMRSSQTGGNREGRPTFGSMPLGGTIEEERDEDGPESDEVTALDREVSLIQLSARGVRDEAHEMGQGVRGAPADDHSLPSLTPHADSQLHAPGQVTHVQPHPLYPPAPHPASMPERADSQLRSYTAQGMASTSLTPSGIPLELVPTPSISPVQPLEGSFPKPPKGPEHRPSRLIHSRQERPFDESQGWEDDAADQDGGLAYAHGDLMVEDLERREALGVQGQLAASQGLSSSFEVDGAAEQGGPATRRGTGWFAASSSSRGTPAGGWSRRARRSVSIDDPRRNTPPPNPPSAPAPPNPPPPPQPNQHTANTATSTSTSTTKTSPYLLPVSNTSNTSTSLPTRANASQRVGRSSLSSMVSSDKGSNHMPTSTVPINTAPPPMGAPSPTHLHPPGPETSYGSDHVTPDSSAPINTEPPSGTTPACTDVHGSRSALSDSPLEEPPSNAQDASASEVVHHGAAAHAVTIHADGDFTAAGAGVEQHSGGQPQVMQQPQHSHAQDAEEHPVQPALSGDGADGGQSRHQGQDVGGARAETHPSQNPEGDGGGHSSEEELVGKGVGVLLKEAPVAFVEDAFDEEEARTSAQQQGTWVDGEEWIPEDSSDAPPTTRGSTSGMAAFASPRTGGRLLHRVEAAGRQLRNNANMLWVNAMKEPARERRARERSSIDDDQWLGVEEPDEAEEEGRSSVGSEKSMDSFLEDHDDGATHGRPAAPFDPYSKDAKLRNAKLAETRPELLRPSIGRRTLSERTALRRGSLGHARGRLERNVRDVLRGNSLFCLRPSNPFRIFCARVTAHRWFEGFIIAVVICSCVLLCFDTLSLDPTTSRGIAVRNLDRAVTAIFAIEVIMKIVAFGLFFNGSRSYLRSGWNLVDAFVVVISLVVIAVQAAYEGHHLIGLRMLRAACKIPGVQVVVSALRRLLPDLTNVLMVGLLFYYIFSVLSVVLLKGTMHYCMEEGEAREPLDPYYLVPAGQSIDKTWCERHLPPENIIRRIAHTVTYNRFTEALILSVIVCNTMIMLFAHYNMNSQWEKAINYTNIIVTGVFVVEMVLKIFAVGLPLYLRSDWNKLDIIVTSLSILNVLLEQLATGEASSSTRFLPVLRTLRVARVFRLVKSAKGMRKLLSTLYWSIPATLNVALVLSMFIYMWIIVGMNLFGNLKLLDTETGINRHANFAHFPAAMLTMLRILSSEEWNFLMEDSMQLEDCYMVKRDISATVDGTERFAEAGQYLDMVNDGDFIAQLPRDAWEDQCSIDPMLAFLYFCIFMLVCVYIIQSFMCHPCSVQEDQCSIDPMLAVLYFCIYMLVCVFIMLQLVIGVIVDNIEEAENQDQMAITQNDVLDFVRVWEQLDDITQFSASHAYAAMAVTSAIKGFLAREKLLEEMEADGTLAAACEDGTLVSPHGAPPELSSPSALSAPFSPHVLGPSGPLSPDVAQSSASGIGALFSPRIFRSSAPASARVRPSASLSVSATGSSRAQELAALLRNDCDLSKPLSPRVRIAVPPGASPRHTGGTPSGNMTAREILTARGLLPGQASPGAQAAGGATARGGSLTAREILTARGILPARATPASPREGDGSVRGGSLTAREILTARGMFTARGSPVPSSPGGAGPPTSRRTFTGKAAMPSSKRGEGGLRPTTTALQGFLQPVIAERG</sequence>
<dbReference type="EMBL" id="MU069479">
    <property type="protein sequence ID" value="KAF5841708.1"/>
    <property type="molecule type" value="Genomic_DNA"/>
</dbReference>
<feature type="domain" description="Ion transport" evidence="15">
    <location>
        <begin position="2600"/>
        <end position="2926"/>
    </location>
</feature>
<feature type="compositionally biased region" description="Low complexity" evidence="13">
    <location>
        <begin position="1442"/>
        <end position="1460"/>
    </location>
</feature>
<dbReference type="PANTHER" id="PTHR45628">
    <property type="entry name" value="VOLTAGE-DEPENDENT CALCIUM CHANNEL TYPE A SUBUNIT ALPHA-1"/>
    <property type="match status" value="1"/>
</dbReference>
<feature type="transmembrane region" description="Helical" evidence="14">
    <location>
        <begin position="2437"/>
        <end position="2457"/>
    </location>
</feature>
<feature type="region of interest" description="Disordered" evidence="13">
    <location>
        <begin position="1838"/>
        <end position="2157"/>
    </location>
</feature>
<feature type="compositionally biased region" description="Low complexity" evidence="13">
    <location>
        <begin position="1956"/>
        <end position="1966"/>
    </location>
</feature>
<feature type="compositionally biased region" description="Polar residues" evidence="13">
    <location>
        <begin position="1"/>
        <end position="15"/>
    </location>
</feature>
<proteinExistence type="predicted"/>
<feature type="transmembrane region" description="Helical" evidence="14">
    <location>
        <begin position="720"/>
        <end position="739"/>
    </location>
</feature>
<name>A0ABQ7H4D1_DUNSA</name>
<feature type="region of interest" description="Disordered" evidence="13">
    <location>
        <begin position="1607"/>
        <end position="1644"/>
    </location>
</feature>
<evidence type="ECO:0000256" key="2">
    <source>
        <dbReference type="ARBA" id="ARBA00022448"/>
    </source>
</evidence>
<feature type="region of interest" description="Disordered" evidence="13">
    <location>
        <begin position="1562"/>
        <end position="1582"/>
    </location>
</feature>
<organism evidence="16 17">
    <name type="scientific">Dunaliella salina</name>
    <name type="common">Green alga</name>
    <name type="synonym">Protococcus salinus</name>
    <dbReference type="NCBI Taxonomy" id="3046"/>
    <lineage>
        <taxon>Eukaryota</taxon>
        <taxon>Viridiplantae</taxon>
        <taxon>Chlorophyta</taxon>
        <taxon>core chlorophytes</taxon>
        <taxon>Chlorophyceae</taxon>
        <taxon>CS clade</taxon>
        <taxon>Chlamydomonadales</taxon>
        <taxon>Dunaliellaceae</taxon>
        <taxon>Dunaliella</taxon>
    </lineage>
</organism>
<dbReference type="Gene3D" id="1.10.287.70">
    <property type="match status" value="3"/>
</dbReference>
<evidence type="ECO:0000256" key="7">
    <source>
        <dbReference type="ARBA" id="ARBA00022882"/>
    </source>
</evidence>
<feature type="region of interest" description="Disordered" evidence="13">
    <location>
        <begin position="1669"/>
        <end position="1801"/>
    </location>
</feature>
<gene>
    <name evidence="16" type="ORF">DUNSADRAFT_11682</name>
</gene>
<evidence type="ECO:0000256" key="6">
    <source>
        <dbReference type="ARBA" id="ARBA00022837"/>
    </source>
</evidence>
<feature type="transmembrane region" description="Helical" evidence="14">
    <location>
        <begin position="785"/>
        <end position="803"/>
    </location>
</feature>
<feature type="region of interest" description="Disordered" evidence="13">
    <location>
        <begin position="1442"/>
        <end position="1463"/>
    </location>
</feature>
<evidence type="ECO:0000256" key="10">
    <source>
        <dbReference type="ARBA" id="ARBA00023136"/>
    </source>
</evidence>
<feature type="compositionally biased region" description="Low complexity" evidence="13">
    <location>
        <begin position="570"/>
        <end position="580"/>
    </location>
</feature>
<keyword evidence="11" id="KW-0325">Glycoprotein</keyword>
<feature type="compositionally biased region" description="Acidic residues" evidence="13">
    <location>
        <begin position="1103"/>
        <end position="1113"/>
    </location>
</feature>
<feature type="compositionally biased region" description="Low complexity" evidence="13">
    <location>
        <begin position="1116"/>
        <end position="1133"/>
    </location>
</feature>
<evidence type="ECO:0000259" key="15">
    <source>
        <dbReference type="Pfam" id="PF00520"/>
    </source>
</evidence>
<keyword evidence="12" id="KW-0407">Ion channel</keyword>
<feature type="compositionally biased region" description="Polar residues" evidence="13">
    <location>
        <begin position="1228"/>
        <end position="1241"/>
    </location>
</feature>
<feature type="compositionally biased region" description="Acidic residues" evidence="13">
    <location>
        <begin position="1630"/>
        <end position="1644"/>
    </location>
</feature>
<feature type="domain" description="Ion transport" evidence="15">
    <location>
        <begin position="2396"/>
        <end position="2561"/>
    </location>
</feature>
<keyword evidence="4" id="KW-0107">Calcium channel</keyword>
<feature type="region of interest" description="Disordered" evidence="13">
    <location>
        <begin position="3094"/>
        <end position="3114"/>
    </location>
</feature>
<feature type="region of interest" description="Disordered" evidence="13">
    <location>
        <begin position="215"/>
        <end position="663"/>
    </location>
</feature>
<feature type="transmembrane region" description="Helical" evidence="14">
    <location>
        <begin position="746"/>
        <end position="765"/>
    </location>
</feature>
<feature type="compositionally biased region" description="Polar residues" evidence="13">
    <location>
        <begin position="2086"/>
        <end position="2099"/>
    </location>
</feature>
<feature type="compositionally biased region" description="Low complexity" evidence="13">
    <location>
        <begin position="1909"/>
        <end position="1945"/>
    </location>
</feature>
<feature type="region of interest" description="Disordered" evidence="13">
    <location>
        <begin position="3192"/>
        <end position="3250"/>
    </location>
</feature>
<feature type="region of interest" description="Disordered" evidence="13">
    <location>
        <begin position="2254"/>
        <end position="2319"/>
    </location>
</feature>
<evidence type="ECO:0000256" key="4">
    <source>
        <dbReference type="ARBA" id="ARBA00022673"/>
    </source>
</evidence>
<feature type="compositionally biased region" description="Basic and acidic residues" evidence="13">
    <location>
        <begin position="2254"/>
        <end position="2267"/>
    </location>
</feature>
<feature type="compositionally biased region" description="Low complexity" evidence="13">
    <location>
        <begin position="2052"/>
        <end position="2070"/>
    </location>
</feature>
<evidence type="ECO:0000313" key="17">
    <source>
        <dbReference type="Proteomes" id="UP000815325"/>
    </source>
</evidence>